<dbReference type="EC" id="5.6.2.2" evidence="10"/>
<feature type="site" description="Interaction with DNA" evidence="10">
    <location>
        <position position="450"/>
    </location>
</feature>
<dbReference type="GO" id="GO:0034335">
    <property type="term" value="F:DNA negative supercoiling activity"/>
    <property type="evidence" value="ECO:0007669"/>
    <property type="project" value="UniProtKB-ARBA"/>
</dbReference>
<comment type="subunit">
    <text evidence="10">Heterotetramer, composed of two GyrA and two GyrB chains. In the heterotetramer, GyrA contains the active site tyrosine that forms a transient covalent intermediate with DNA, while GyrB binds cofactors and catalyzes ATP hydrolysis.</text>
</comment>
<dbReference type="SUPFAM" id="SSF54211">
    <property type="entry name" value="Ribosomal protein S5 domain 2-like"/>
    <property type="match status" value="1"/>
</dbReference>
<dbReference type="NCBIfam" id="NF011501">
    <property type="entry name" value="PRK14939.1"/>
    <property type="match status" value="1"/>
</dbReference>
<dbReference type="PROSITE" id="PS00177">
    <property type="entry name" value="TOPOISOMERASE_II"/>
    <property type="match status" value="1"/>
</dbReference>
<dbReference type="CDD" id="cd16928">
    <property type="entry name" value="HATPase_GyrB-like"/>
    <property type="match status" value="1"/>
</dbReference>
<dbReference type="GO" id="GO:0005524">
    <property type="term" value="F:ATP binding"/>
    <property type="evidence" value="ECO:0007669"/>
    <property type="project" value="UniProtKB-UniRule"/>
</dbReference>
<dbReference type="Pfam" id="PF00204">
    <property type="entry name" value="DNA_gyraseB"/>
    <property type="match status" value="1"/>
</dbReference>
<dbReference type="GO" id="GO:0046872">
    <property type="term" value="F:metal ion binding"/>
    <property type="evidence" value="ECO:0007669"/>
    <property type="project" value="UniProtKB-KW"/>
</dbReference>
<comment type="catalytic activity">
    <reaction evidence="1 10">
        <text>ATP-dependent breakage, passage and rejoining of double-stranded DNA.</text>
        <dbReference type="EC" id="5.6.2.2"/>
    </reaction>
</comment>
<dbReference type="PRINTS" id="PR00418">
    <property type="entry name" value="TPI2FAMILY"/>
</dbReference>
<dbReference type="InterPro" id="IPR006171">
    <property type="entry name" value="TOPRIM_dom"/>
</dbReference>
<evidence type="ECO:0000259" key="11">
    <source>
        <dbReference type="PROSITE" id="PS50880"/>
    </source>
</evidence>
<evidence type="ECO:0000256" key="1">
    <source>
        <dbReference type="ARBA" id="ARBA00000185"/>
    </source>
</evidence>
<dbReference type="SMART" id="SM00433">
    <property type="entry name" value="TOP2c"/>
    <property type="match status" value="1"/>
</dbReference>
<dbReference type="AlphaFoldDB" id="A0A7G9ZC90"/>
<dbReference type="SUPFAM" id="SSF56719">
    <property type="entry name" value="Type II DNA topoisomerase"/>
    <property type="match status" value="1"/>
</dbReference>
<dbReference type="SUPFAM" id="SSF55874">
    <property type="entry name" value="ATPase domain of HSP90 chaperone/DNA topoisomerase II/histidine kinase"/>
    <property type="match status" value="1"/>
</dbReference>
<dbReference type="Pfam" id="PF02518">
    <property type="entry name" value="HATPase_c"/>
    <property type="match status" value="1"/>
</dbReference>
<dbReference type="Gene3D" id="3.40.50.670">
    <property type="match status" value="1"/>
</dbReference>
<dbReference type="GO" id="GO:0005737">
    <property type="term" value="C:cytoplasm"/>
    <property type="evidence" value="ECO:0007669"/>
    <property type="project" value="UniProtKB-SubCell"/>
</dbReference>
<dbReference type="GO" id="GO:0005694">
    <property type="term" value="C:chromosome"/>
    <property type="evidence" value="ECO:0007669"/>
    <property type="project" value="InterPro"/>
</dbReference>
<dbReference type="FunFam" id="3.40.50.670:FF:000002">
    <property type="entry name" value="DNA gyrase subunit B"/>
    <property type="match status" value="1"/>
</dbReference>
<reference evidence="12" key="1">
    <citation type="submission" date="2020-06" db="EMBL/GenBank/DDBJ databases">
        <title>Unique genomic features of the anaerobic methanotrophic archaea.</title>
        <authorList>
            <person name="Chadwick G.L."/>
            <person name="Skennerton C.T."/>
            <person name="Laso-Perez R."/>
            <person name="Leu A.O."/>
            <person name="Speth D.R."/>
            <person name="Yu H."/>
            <person name="Morgan-Lang C."/>
            <person name="Hatzenpichler R."/>
            <person name="Goudeau D."/>
            <person name="Malmstrom R."/>
            <person name="Brazelton W.J."/>
            <person name="Woyke T."/>
            <person name="Hallam S.J."/>
            <person name="Tyson G.W."/>
            <person name="Wegener G."/>
            <person name="Boetius A."/>
            <person name="Orphan V."/>
        </authorList>
    </citation>
    <scope>NUCLEOTIDE SEQUENCE</scope>
</reference>
<feature type="binding site" evidence="10">
    <location>
        <position position="495"/>
    </location>
    <ligand>
        <name>Mg(2+)</name>
        <dbReference type="ChEBI" id="CHEBI:18420"/>
        <label>1</label>
        <note>catalytic</note>
    </ligand>
</feature>
<evidence type="ECO:0000256" key="7">
    <source>
        <dbReference type="ARBA" id="ARBA00023029"/>
    </source>
</evidence>
<evidence type="ECO:0000256" key="6">
    <source>
        <dbReference type="ARBA" id="ARBA00022842"/>
    </source>
</evidence>
<keyword evidence="7 10" id="KW-0799">Topoisomerase</keyword>
<dbReference type="FunFam" id="3.30.565.10:FF:000002">
    <property type="entry name" value="DNA gyrase subunit B"/>
    <property type="match status" value="1"/>
</dbReference>
<comment type="similarity">
    <text evidence="2 10">Belongs to the type II topoisomerase GyrB family.</text>
</comment>
<dbReference type="PRINTS" id="PR01159">
    <property type="entry name" value="DNAGYRASEB"/>
</dbReference>
<dbReference type="Gene3D" id="3.30.230.10">
    <property type="match status" value="1"/>
</dbReference>
<dbReference type="InterPro" id="IPR001241">
    <property type="entry name" value="Topo_IIA"/>
</dbReference>
<dbReference type="SMART" id="SM00387">
    <property type="entry name" value="HATPase_c"/>
    <property type="match status" value="1"/>
</dbReference>
<keyword evidence="5 10" id="KW-0067">ATP-binding</keyword>
<organism evidence="12">
    <name type="scientific">Candidatus Methanophaga sp. ANME-1 ERB7</name>
    <dbReference type="NCBI Taxonomy" id="2759913"/>
    <lineage>
        <taxon>Archaea</taxon>
        <taxon>Methanobacteriati</taxon>
        <taxon>Methanobacteriota</taxon>
        <taxon>Stenosarchaea group</taxon>
        <taxon>Methanomicrobia</taxon>
        <taxon>Candidatus Methanophagales</taxon>
        <taxon>Candidatus Methanophagaceae</taxon>
        <taxon>Candidatus Methanophaga</taxon>
    </lineage>
</organism>
<feature type="binding site" evidence="10">
    <location>
        <position position="422"/>
    </location>
    <ligand>
        <name>Mg(2+)</name>
        <dbReference type="ChEBI" id="CHEBI:18420"/>
        <label>1</label>
        <note>catalytic</note>
    </ligand>
</feature>
<dbReference type="FunFam" id="3.30.230.10:FF:000005">
    <property type="entry name" value="DNA gyrase subunit B"/>
    <property type="match status" value="1"/>
</dbReference>
<gene>
    <name evidence="10 12" type="primary">gyrB</name>
    <name evidence="12" type="ORF">OIIBKNPK_00010</name>
</gene>
<feature type="binding site" evidence="10">
    <location>
        <position position="497"/>
    </location>
    <ligand>
        <name>Mg(2+)</name>
        <dbReference type="ChEBI" id="CHEBI:18420"/>
        <label>2</label>
    </ligand>
</feature>
<evidence type="ECO:0000256" key="10">
    <source>
        <dbReference type="HAMAP-Rule" id="MF_01898"/>
    </source>
</evidence>
<dbReference type="GO" id="GO:0006265">
    <property type="term" value="P:DNA topological change"/>
    <property type="evidence" value="ECO:0007669"/>
    <property type="project" value="UniProtKB-UniRule"/>
</dbReference>
<dbReference type="InterPro" id="IPR013759">
    <property type="entry name" value="Topo_IIA_B_C"/>
</dbReference>
<dbReference type="InterPro" id="IPR000565">
    <property type="entry name" value="Topo_IIA_B"/>
</dbReference>
<evidence type="ECO:0000313" key="12">
    <source>
        <dbReference type="EMBL" id="QNO57874.1"/>
    </source>
</evidence>
<dbReference type="EMBL" id="MT631705">
    <property type="protein sequence ID" value="QNO57874.1"/>
    <property type="molecule type" value="Genomic_DNA"/>
</dbReference>
<comment type="cofactor">
    <cofactor evidence="10">
        <name>Mg(2+)</name>
        <dbReference type="ChEBI" id="CHEBI:18420"/>
    </cofactor>
    <cofactor evidence="10">
        <name>Mn(2+)</name>
        <dbReference type="ChEBI" id="CHEBI:29035"/>
    </cofactor>
    <cofactor evidence="10">
        <name>Ca(2+)</name>
        <dbReference type="ChEBI" id="CHEBI:29108"/>
    </cofactor>
    <text evidence="10">Binds two Mg(2+) per subunit. The magnesium ions form salt bridges with both the protein and the DNA. Can also accept other divalent metal cations, such as Mn(2+) or Ca(2+).</text>
</comment>
<accession>A0A7G9ZC90</accession>
<dbReference type="InterPro" id="IPR013760">
    <property type="entry name" value="Topo_IIA-like_dom_sf"/>
</dbReference>
<feature type="site" description="Interaction with DNA" evidence="10">
    <location>
        <position position="447"/>
    </location>
</feature>
<evidence type="ECO:0000256" key="9">
    <source>
        <dbReference type="ARBA" id="ARBA00023235"/>
    </source>
</evidence>
<dbReference type="Gene3D" id="3.30.565.10">
    <property type="entry name" value="Histidine kinase-like ATPase, C-terminal domain"/>
    <property type="match status" value="1"/>
</dbReference>
<keyword evidence="10" id="KW-0963">Cytoplasm</keyword>
<feature type="binding site" evidence="10">
    <location>
        <position position="495"/>
    </location>
    <ligand>
        <name>Mg(2+)</name>
        <dbReference type="ChEBI" id="CHEBI:18420"/>
        <label>2</label>
    </ligand>
</feature>
<evidence type="ECO:0000256" key="8">
    <source>
        <dbReference type="ARBA" id="ARBA00023125"/>
    </source>
</evidence>
<evidence type="ECO:0000256" key="5">
    <source>
        <dbReference type="ARBA" id="ARBA00022840"/>
    </source>
</evidence>
<dbReference type="InterPro" id="IPR003594">
    <property type="entry name" value="HATPase_dom"/>
</dbReference>
<dbReference type="InterPro" id="IPR002288">
    <property type="entry name" value="DNA_gyrase_B_C"/>
</dbReference>
<keyword evidence="9 10" id="KW-0413">Isomerase</keyword>
<protein>
    <recommendedName>
        <fullName evidence="10">DNA gyrase subunit B</fullName>
        <ecNumber evidence="10">5.6.2.2</ecNumber>
    </recommendedName>
</protein>
<dbReference type="InterPro" id="IPR011557">
    <property type="entry name" value="GyrB"/>
</dbReference>
<keyword evidence="3 10" id="KW-0479">Metal-binding</keyword>
<dbReference type="PANTHER" id="PTHR45866:SF1">
    <property type="entry name" value="DNA GYRASE SUBUNIT B, MITOCHONDRIAL"/>
    <property type="match status" value="1"/>
</dbReference>
<dbReference type="PROSITE" id="PS50880">
    <property type="entry name" value="TOPRIM"/>
    <property type="match status" value="1"/>
</dbReference>
<keyword evidence="6 10" id="KW-0460">Magnesium</keyword>
<dbReference type="CDD" id="cd03366">
    <property type="entry name" value="TOPRIM_TopoIIA_GyrB"/>
    <property type="match status" value="1"/>
</dbReference>
<evidence type="ECO:0000256" key="3">
    <source>
        <dbReference type="ARBA" id="ARBA00022723"/>
    </source>
</evidence>
<comment type="subcellular location">
    <subcellularLocation>
        <location evidence="10">Cytoplasm</location>
    </subcellularLocation>
</comment>
<dbReference type="InterPro" id="IPR034160">
    <property type="entry name" value="TOPRIM_GyrB"/>
</dbReference>
<keyword evidence="8" id="KW-0238">DNA-binding</keyword>
<dbReference type="NCBIfam" id="TIGR01059">
    <property type="entry name" value="gyrB"/>
    <property type="match status" value="1"/>
</dbReference>
<dbReference type="InterPro" id="IPR020568">
    <property type="entry name" value="Ribosomal_Su5_D2-typ_SF"/>
</dbReference>
<proteinExistence type="inferred from homology"/>
<keyword evidence="4 10" id="KW-0547">Nucleotide-binding</keyword>
<dbReference type="NCBIfam" id="NF004189">
    <property type="entry name" value="PRK05644.1"/>
    <property type="match status" value="1"/>
</dbReference>
<dbReference type="GO" id="GO:0006261">
    <property type="term" value="P:DNA-templated DNA replication"/>
    <property type="evidence" value="ECO:0007669"/>
    <property type="project" value="UniProtKB-UniRule"/>
</dbReference>
<dbReference type="InterPro" id="IPR014721">
    <property type="entry name" value="Ribsml_uS5_D2-typ_fold_subgr"/>
</dbReference>
<evidence type="ECO:0000256" key="4">
    <source>
        <dbReference type="ARBA" id="ARBA00022741"/>
    </source>
</evidence>
<comment type="function">
    <text evidence="10">A type II topoisomerase that negatively supercoils closed circular double-stranded (ds) DNA in an ATP-dependent manner to modulate DNA topology and maintain chromosomes in an underwound state. Negative supercoiling favors strand separation, and DNA replication, transcription, recombination and repair, all of which involve strand separation. Also able to catalyze the interconversion of other topological isomers of dsDNA rings, including catenanes and knotted rings. Type II topoisomerases break and join 2 DNA strands simultaneously in an ATP-dependent manner.</text>
</comment>
<dbReference type="InterPro" id="IPR018522">
    <property type="entry name" value="TopoIIA_CS"/>
</dbReference>
<dbReference type="Pfam" id="PF01751">
    <property type="entry name" value="Toprim"/>
    <property type="match status" value="1"/>
</dbReference>
<name>A0A7G9ZC90_9EURY</name>
<dbReference type="GO" id="GO:0003677">
    <property type="term" value="F:DNA binding"/>
    <property type="evidence" value="ECO:0007669"/>
    <property type="project" value="UniProtKB-KW"/>
</dbReference>
<dbReference type="InterPro" id="IPR013506">
    <property type="entry name" value="Topo_IIA_bsu_dom2"/>
</dbReference>
<evidence type="ECO:0000256" key="2">
    <source>
        <dbReference type="ARBA" id="ARBA00010708"/>
    </source>
</evidence>
<dbReference type="Pfam" id="PF00986">
    <property type="entry name" value="DNA_gyraseB_C"/>
    <property type="match status" value="1"/>
</dbReference>
<dbReference type="HAMAP" id="MF_01898">
    <property type="entry name" value="GyrB"/>
    <property type="match status" value="1"/>
</dbReference>
<comment type="miscellaneous">
    <text evidence="10">Few gyrases are as efficient as E.coli at forming negative supercoils. Not all organisms have 2 type II topoisomerases; in organisms with a single type II topoisomerase this enzyme also has to decatenate newly replicated chromosomes.</text>
</comment>
<dbReference type="CDD" id="cd00822">
    <property type="entry name" value="TopoII_Trans_DNA_gyrase"/>
    <property type="match status" value="1"/>
</dbReference>
<feature type="domain" description="Toprim" evidence="11">
    <location>
        <begin position="416"/>
        <end position="530"/>
    </location>
</feature>
<dbReference type="InterPro" id="IPR036890">
    <property type="entry name" value="HATPase_C_sf"/>
</dbReference>
<sequence length="635" mass="71260">MEESYSAKDIQVLKDLTAVRKRPAMYIGDTGTRGLHHLVNEVIDNSVDEALMGFCTSIVVIIHPDNSVTVTDNGRGIPVDIHSEYNLSALEVVMTKLHAGGKFDNKVYKVAGGLHGVGISVVNALSEWQEVEVQRDGKRYYQRYEHGKPVCEVKEVSYTGENNGECGTQVTFKPDSTIFGVYEFDAHILATRLRELAFLNRGLLLSLKDERSGEERAFKYEGGITSFLEYINRNKKVLHSPITFEGEKDDVKVAIGLQYNDSYAENIFSFVNNVKTVEGGKHLSGFKAALTRVLNEYGKSNNMLKKVNLDGDDVREGLAAVLSLKLREPQFEGQTKTKLGNSEVKGIVESFLREHLWDFLDENPKDGDAIIRKALEASRAREAARHAREIVRKKDSFADSLPGKLADCSERDPAKKEIYIVEGDSAGGSAKQARDKNFQAILPIRGKILNVEKARLDKILKSNEIRTLITALGAGIGDDFDMQKSRYNKIIIMSDADVDGAHIRTLLLTFFYRYMQELVSANHIYVALPPLYMVKKGKEIRYAFSDDEYVNILDELNVKEGDAGVKIQHYKGLGEMNPEQLWETTMNPATRGIKLVTLEDAAEVDWLFTVLMGEEVEPRRNFIHAHAKEVMNLDI</sequence>
<dbReference type="PANTHER" id="PTHR45866">
    <property type="entry name" value="DNA GYRASE/TOPOISOMERASE SUBUNIT B"/>
    <property type="match status" value="1"/>
</dbReference>